<dbReference type="WBParaSite" id="ALUE_0002283301-mRNA-1">
    <property type="protein sequence ID" value="ALUE_0002283301-mRNA-1"/>
    <property type="gene ID" value="ALUE_0002283301"/>
</dbReference>
<accession>A0A0M3IVQ5</accession>
<evidence type="ECO:0000313" key="2">
    <source>
        <dbReference type="WBParaSite" id="ALUE_0002283301-mRNA-1"/>
    </source>
</evidence>
<keyword evidence="1" id="KW-1185">Reference proteome</keyword>
<organism evidence="1 2">
    <name type="scientific">Ascaris lumbricoides</name>
    <name type="common">Giant roundworm</name>
    <dbReference type="NCBI Taxonomy" id="6252"/>
    <lineage>
        <taxon>Eukaryota</taxon>
        <taxon>Metazoa</taxon>
        <taxon>Ecdysozoa</taxon>
        <taxon>Nematoda</taxon>
        <taxon>Chromadorea</taxon>
        <taxon>Rhabditida</taxon>
        <taxon>Spirurina</taxon>
        <taxon>Ascaridomorpha</taxon>
        <taxon>Ascaridoidea</taxon>
        <taxon>Ascarididae</taxon>
        <taxon>Ascaris</taxon>
    </lineage>
</organism>
<dbReference type="AlphaFoldDB" id="A0A0M3IVQ5"/>
<proteinExistence type="predicted"/>
<reference evidence="2" key="1">
    <citation type="submission" date="2017-02" db="UniProtKB">
        <authorList>
            <consortium name="WormBaseParasite"/>
        </authorList>
    </citation>
    <scope>IDENTIFICATION</scope>
</reference>
<dbReference type="Proteomes" id="UP000036681">
    <property type="component" value="Unplaced"/>
</dbReference>
<sequence>MLIVGILMNFKENCMKKSLFRWRDATIYRSHSCEGYCGFKYDSIV</sequence>
<name>A0A0M3IVQ5_ASCLU</name>
<protein>
    <submittedName>
        <fullName evidence="2">Uncharacterized protein</fullName>
    </submittedName>
</protein>
<evidence type="ECO:0000313" key="1">
    <source>
        <dbReference type="Proteomes" id="UP000036681"/>
    </source>
</evidence>